<evidence type="ECO:0000256" key="2">
    <source>
        <dbReference type="RuleBase" id="RU367048"/>
    </source>
</evidence>
<comment type="function">
    <text evidence="2">Plays an important role in membrane trafficking through the secretory apparatus.</text>
</comment>
<name>A0AAW1LF58_POPJA</name>
<gene>
    <name evidence="6" type="ORF">QE152_g12841</name>
</gene>
<feature type="domain" description="FUZ/MON1/HPS1 first Longin" evidence="3">
    <location>
        <begin position="86"/>
        <end position="208"/>
    </location>
</feature>
<dbReference type="GO" id="GO:0032510">
    <property type="term" value="P:endosome to lysosome transport via multivesicular body sorting pathway"/>
    <property type="evidence" value="ECO:0007669"/>
    <property type="project" value="TreeGrafter"/>
</dbReference>
<dbReference type="GO" id="GO:0035658">
    <property type="term" value="C:Mon1-Ccz1 complex"/>
    <property type="evidence" value="ECO:0007669"/>
    <property type="project" value="TreeGrafter"/>
</dbReference>
<evidence type="ECO:0000259" key="5">
    <source>
        <dbReference type="Pfam" id="PF19038"/>
    </source>
</evidence>
<dbReference type="PANTHER" id="PTHR13027:SF7">
    <property type="entry name" value="VACUOLAR FUSION PROTEIN MON1 HOMOLOG"/>
    <property type="match status" value="1"/>
</dbReference>
<dbReference type="InterPro" id="IPR043972">
    <property type="entry name" value="FUZ/MON1/HPS1_longin_1"/>
</dbReference>
<evidence type="ECO:0000313" key="6">
    <source>
        <dbReference type="EMBL" id="KAK9732385.1"/>
    </source>
</evidence>
<organism evidence="6 7">
    <name type="scientific">Popillia japonica</name>
    <name type="common">Japanese beetle</name>
    <dbReference type="NCBI Taxonomy" id="7064"/>
    <lineage>
        <taxon>Eukaryota</taxon>
        <taxon>Metazoa</taxon>
        <taxon>Ecdysozoa</taxon>
        <taxon>Arthropoda</taxon>
        <taxon>Hexapoda</taxon>
        <taxon>Insecta</taxon>
        <taxon>Pterygota</taxon>
        <taxon>Neoptera</taxon>
        <taxon>Endopterygota</taxon>
        <taxon>Coleoptera</taxon>
        <taxon>Polyphaga</taxon>
        <taxon>Scarabaeiformia</taxon>
        <taxon>Scarabaeidae</taxon>
        <taxon>Rutelinae</taxon>
        <taxon>Popillia</taxon>
    </lineage>
</organism>
<keyword evidence="7" id="KW-1185">Reference proteome</keyword>
<dbReference type="EMBL" id="JASPKY010000119">
    <property type="protein sequence ID" value="KAK9732385.1"/>
    <property type="molecule type" value="Genomic_DNA"/>
</dbReference>
<dbReference type="InterPro" id="IPR043970">
    <property type="entry name" value="FUZ/MON1/HPS1_longin_3"/>
</dbReference>
<dbReference type="PANTHER" id="PTHR13027">
    <property type="entry name" value="SAND PROTEIN-RELATED"/>
    <property type="match status" value="1"/>
</dbReference>
<comment type="caution">
    <text evidence="6">The sequence shown here is derived from an EMBL/GenBank/DDBJ whole genome shotgun (WGS) entry which is preliminary data.</text>
</comment>
<reference evidence="6 7" key="1">
    <citation type="journal article" date="2024" name="BMC Genomics">
        <title>De novo assembly and annotation of Popillia japonica's genome with initial clues to its potential as an invasive pest.</title>
        <authorList>
            <person name="Cucini C."/>
            <person name="Boschi S."/>
            <person name="Funari R."/>
            <person name="Cardaioli E."/>
            <person name="Iannotti N."/>
            <person name="Marturano G."/>
            <person name="Paoli F."/>
            <person name="Bruttini M."/>
            <person name="Carapelli A."/>
            <person name="Frati F."/>
            <person name="Nardi F."/>
        </authorList>
    </citation>
    <scope>NUCLEOTIDE SEQUENCE [LARGE SCALE GENOMIC DNA]</scope>
    <source>
        <strain evidence="6">DMR45628</strain>
    </source>
</reference>
<dbReference type="Pfam" id="PF19036">
    <property type="entry name" value="Fuz_longin_1"/>
    <property type="match status" value="1"/>
</dbReference>
<dbReference type="AlphaFoldDB" id="A0AAW1LF58"/>
<dbReference type="Pfam" id="PF19037">
    <property type="entry name" value="Fuz_longin_2"/>
    <property type="match status" value="2"/>
</dbReference>
<comment type="similarity">
    <text evidence="1 2">Belongs to the MON1/SAND family.</text>
</comment>
<dbReference type="GO" id="GO:0006623">
    <property type="term" value="P:protein targeting to vacuole"/>
    <property type="evidence" value="ECO:0007669"/>
    <property type="project" value="UniProtKB-UniRule"/>
</dbReference>
<dbReference type="SUPFAM" id="SSF64356">
    <property type="entry name" value="SNARE-like"/>
    <property type="match status" value="1"/>
</dbReference>
<sequence length="504" mass="56914">MSTGCDIEPGASSESVLVVSESCDNIEQMSSSLEEIKNSNSVVSSDETIENCNNIDNFEDACSNMNLNAAQDDDYMRNKEWLSKKKHIFVLSSAGKPIYSRYGNEDKLATLYGVMQALVSFVQDQNDSIQSIHAGDTLFVFLFKNHLILVAVSKSGESISQLISQLNYVFNQITSVLTLTRLNKIYEQRRNYDLRRLLSGVERLIDHLLDFSEREPAFILGGVQCLTLPLSVRDTISSAIVQACNKIKNLVFAILLANNKLITLVRMKKYCIHPVDLHLILNLVQASESLIHPVDLHLILNLVQASESLKTAESWTPLCLPRFDASGFLYGHVSYLSEDCQACLLLLTVERDVFFTLSEAKQRIVEKLRRANCLEAINQSLNTKEETCTAIGFPELRHYLYKCKYTAQFYQPSISPPYTLDLSRLLDVYKAAHQMLHCPSRPLKLIFQRTPKEAILAWDTKGFELYAVLEPLTDTTTAIGIISKLLSWIKKHEGKLFHLNAPTF</sequence>
<evidence type="ECO:0000256" key="1">
    <source>
        <dbReference type="ARBA" id="ARBA00008968"/>
    </source>
</evidence>
<dbReference type="Pfam" id="PF19038">
    <property type="entry name" value="Fuz_longin_3"/>
    <property type="match status" value="1"/>
</dbReference>
<dbReference type="InterPro" id="IPR043971">
    <property type="entry name" value="FUZ/MON1/HPS1_longin_2"/>
</dbReference>
<dbReference type="PRINTS" id="PR01546">
    <property type="entry name" value="YEAST73DUF"/>
</dbReference>
<accession>A0AAW1LF58</accession>
<evidence type="ECO:0000259" key="4">
    <source>
        <dbReference type="Pfam" id="PF19037"/>
    </source>
</evidence>
<protein>
    <recommendedName>
        <fullName evidence="2">Vacuolar fusion protein MON1 homolog</fullName>
    </recommendedName>
</protein>
<proteinExistence type="inferred from homology"/>
<evidence type="ECO:0000259" key="3">
    <source>
        <dbReference type="Pfam" id="PF19036"/>
    </source>
</evidence>
<feature type="domain" description="FUZ/MON1/HPS1 second Longin" evidence="4">
    <location>
        <begin position="248"/>
        <end position="289"/>
    </location>
</feature>
<feature type="domain" description="FUZ/MON1/HPS1 third Longin" evidence="5">
    <location>
        <begin position="395"/>
        <end position="493"/>
    </location>
</feature>
<dbReference type="InterPro" id="IPR011012">
    <property type="entry name" value="Longin-like_dom_sf"/>
</dbReference>
<dbReference type="Proteomes" id="UP001458880">
    <property type="component" value="Unassembled WGS sequence"/>
</dbReference>
<evidence type="ECO:0000313" key="7">
    <source>
        <dbReference type="Proteomes" id="UP001458880"/>
    </source>
</evidence>
<feature type="domain" description="FUZ/MON1/HPS1 second Longin" evidence="4">
    <location>
        <begin position="291"/>
        <end position="366"/>
    </location>
</feature>
<dbReference type="InterPro" id="IPR004353">
    <property type="entry name" value="Mon1"/>
</dbReference>